<keyword evidence="3" id="KW-0472">Membrane</keyword>
<dbReference type="InterPro" id="IPR020904">
    <property type="entry name" value="Sc_DH/Rdtase_CS"/>
</dbReference>
<keyword evidence="5" id="KW-1185">Reference proteome</keyword>
<comment type="similarity">
    <text evidence="2">Belongs to the short-chain dehydrogenases/reductases (SDR) family.</text>
</comment>
<keyword evidence="3" id="KW-0812">Transmembrane</keyword>
<name>A0A5N5TAZ7_9CRUS</name>
<accession>A0A5N5TAZ7</accession>
<reference evidence="4 5" key="1">
    <citation type="journal article" date="2019" name="PLoS Biol.">
        <title>Sex chromosomes control vertical transmission of feminizing Wolbachia symbionts in an isopod.</title>
        <authorList>
            <person name="Becking T."/>
            <person name="Chebbi M.A."/>
            <person name="Giraud I."/>
            <person name="Moumen B."/>
            <person name="Laverre T."/>
            <person name="Caubet Y."/>
            <person name="Peccoud J."/>
            <person name="Gilbert C."/>
            <person name="Cordaux R."/>
        </authorList>
    </citation>
    <scope>NUCLEOTIDE SEQUENCE [LARGE SCALE GENOMIC DNA]</scope>
    <source>
        <strain evidence="4">ANa2</strain>
        <tissue evidence="4">Whole body excluding digestive tract and cuticle</tissue>
    </source>
</reference>
<keyword evidence="3" id="KW-1133">Transmembrane helix</keyword>
<protein>
    <submittedName>
        <fullName evidence="4">D-beta-hydroxybutyrate dehydrogenase, mitochondrial</fullName>
    </submittedName>
</protein>
<dbReference type="EMBL" id="SEYY01004480">
    <property type="protein sequence ID" value="KAB7503761.1"/>
    <property type="molecule type" value="Genomic_DNA"/>
</dbReference>
<dbReference type="SUPFAM" id="SSF51735">
    <property type="entry name" value="NAD(P)-binding Rossmann-fold domains"/>
    <property type="match status" value="1"/>
</dbReference>
<dbReference type="AlphaFoldDB" id="A0A5N5TAZ7"/>
<evidence type="ECO:0000313" key="5">
    <source>
        <dbReference type="Proteomes" id="UP000326759"/>
    </source>
</evidence>
<feature type="transmembrane region" description="Helical" evidence="3">
    <location>
        <begin position="66"/>
        <end position="83"/>
    </location>
</feature>
<organism evidence="4 5">
    <name type="scientific">Armadillidium nasatum</name>
    <dbReference type="NCBI Taxonomy" id="96803"/>
    <lineage>
        <taxon>Eukaryota</taxon>
        <taxon>Metazoa</taxon>
        <taxon>Ecdysozoa</taxon>
        <taxon>Arthropoda</taxon>
        <taxon>Crustacea</taxon>
        <taxon>Multicrustacea</taxon>
        <taxon>Malacostraca</taxon>
        <taxon>Eumalacostraca</taxon>
        <taxon>Peracarida</taxon>
        <taxon>Isopoda</taxon>
        <taxon>Oniscidea</taxon>
        <taxon>Crinocheta</taxon>
        <taxon>Armadillidiidae</taxon>
        <taxon>Armadillidium</taxon>
    </lineage>
</organism>
<comment type="caution">
    <text evidence="4">The sequence shown here is derived from an EMBL/GenBank/DDBJ whole genome shotgun (WGS) entry which is preliminary data.</text>
</comment>
<dbReference type="InterPro" id="IPR036291">
    <property type="entry name" value="NAD(P)-bd_dom_sf"/>
</dbReference>
<dbReference type="PROSITE" id="PS00061">
    <property type="entry name" value="ADH_SHORT"/>
    <property type="match status" value="1"/>
</dbReference>
<dbReference type="PRINTS" id="PR00081">
    <property type="entry name" value="GDHRDH"/>
</dbReference>
<proteinExistence type="inferred from homology"/>
<sequence length="369" mass="42247">MGNKMIEELQSIKPLTVKVSEALDQFKQKFSSNLSEKRIVMRWYWIVAIWICVWMTLIFLAQSSRAVLWISVGLLAVHITHWIQQGIRNAVKKTLIKNTEGKAVFITGCDTGFGHQLAVRLDKLGFKVYAGCLFPEGEGAKLLKEETSERVKVIRIDVTNDDTIQKAYKRVKTDLDESQGRLWALVNNAGIATVTEIEWCPLEVYRKVFDVNSLGLIRVTKTFLPLVRQHEGNRIIIVASLAGRYTFPGFSAYSMSKHAAVSFADGLRLEMRKWNVFRSHRTPIADCNIIQNNLDKLWKECPEEIRKSYGTEYLEDFKNTLHQHMQKAKPLNKIHEVVDDMVHAVAGEEPQCRYVPSLKTQLNDQNIIV</sequence>
<dbReference type="GO" id="GO:0008202">
    <property type="term" value="P:steroid metabolic process"/>
    <property type="evidence" value="ECO:0007669"/>
    <property type="project" value="TreeGrafter"/>
</dbReference>
<dbReference type="GO" id="GO:0016491">
    <property type="term" value="F:oxidoreductase activity"/>
    <property type="evidence" value="ECO:0007669"/>
    <property type="project" value="UniProtKB-KW"/>
</dbReference>
<evidence type="ECO:0000313" key="4">
    <source>
        <dbReference type="EMBL" id="KAB7503761.1"/>
    </source>
</evidence>
<dbReference type="Proteomes" id="UP000326759">
    <property type="component" value="Unassembled WGS sequence"/>
</dbReference>
<dbReference type="OrthoDB" id="5296at2759"/>
<dbReference type="InterPro" id="IPR002347">
    <property type="entry name" value="SDR_fam"/>
</dbReference>
<feature type="transmembrane region" description="Helical" evidence="3">
    <location>
        <begin position="43"/>
        <end position="60"/>
    </location>
</feature>
<dbReference type="PRINTS" id="PR00080">
    <property type="entry name" value="SDRFAMILY"/>
</dbReference>
<dbReference type="Gene3D" id="3.40.50.720">
    <property type="entry name" value="NAD(P)-binding Rossmann-like Domain"/>
    <property type="match status" value="1"/>
</dbReference>
<gene>
    <name evidence="4" type="primary">Bdh1_1</name>
    <name evidence="4" type="ORF">Anas_10758</name>
</gene>
<dbReference type="Pfam" id="PF00106">
    <property type="entry name" value="adh_short"/>
    <property type="match status" value="1"/>
</dbReference>
<evidence type="ECO:0000256" key="3">
    <source>
        <dbReference type="SAM" id="Phobius"/>
    </source>
</evidence>
<keyword evidence="1" id="KW-0560">Oxidoreductase</keyword>
<dbReference type="PANTHER" id="PTHR43313">
    <property type="entry name" value="SHORT-CHAIN DEHYDROGENASE/REDUCTASE FAMILY 9C"/>
    <property type="match status" value="1"/>
</dbReference>
<evidence type="ECO:0000256" key="1">
    <source>
        <dbReference type="ARBA" id="ARBA00023002"/>
    </source>
</evidence>
<dbReference type="PANTHER" id="PTHR43313:SF36">
    <property type="entry name" value="D-BETA-HYDROXYBUTYRATE DEHYDROGENASE, MITOCHONDRIAL"/>
    <property type="match status" value="1"/>
</dbReference>
<evidence type="ECO:0000256" key="2">
    <source>
        <dbReference type="RuleBase" id="RU000363"/>
    </source>
</evidence>